<evidence type="ECO:0000313" key="3">
    <source>
        <dbReference type="Proteomes" id="UP001017257"/>
    </source>
</evidence>
<sequence length="162" mass="18269">MAHVQGESLKVIAVVYRRLLNSPATRSPGGRFTGGEFSAMDQPYSLWADWLSKFQSSSEPIQALWLVAVPATLLGLAWLVARGVGELVGPARRERRWRGHSGWRGHGEWRGHLIYGVYQDDQGRWMVYWHGRAPEPVDWENPPPELVGRGTVVQGVFRRPEG</sequence>
<feature type="transmembrane region" description="Helical" evidence="1">
    <location>
        <begin position="63"/>
        <end position="85"/>
    </location>
</feature>
<dbReference type="Proteomes" id="UP001017257">
    <property type="component" value="Chromosome"/>
</dbReference>
<organism evidence="2 3">
    <name type="scientific">Microvirga terrae</name>
    <dbReference type="NCBI Taxonomy" id="2740529"/>
    <lineage>
        <taxon>Bacteria</taxon>
        <taxon>Pseudomonadati</taxon>
        <taxon>Pseudomonadota</taxon>
        <taxon>Alphaproteobacteria</taxon>
        <taxon>Hyphomicrobiales</taxon>
        <taxon>Methylobacteriaceae</taxon>
        <taxon>Microvirga</taxon>
    </lineage>
</organism>
<dbReference type="RefSeq" id="WP_259060034.1">
    <property type="nucleotide sequence ID" value="NZ_CP102845.1"/>
</dbReference>
<accession>A0ABY5RKQ1</accession>
<keyword evidence="1" id="KW-0812">Transmembrane</keyword>
<evidence type="ECO:0000313" key="2">
    <source>
        <dbReference type="EMBL" id="UVF17791.1"/>
    </source>
</evidence>
<reference evidence="2" key="1">
    <citation type="submission" date="2022-08" db="EMBL/GenBank/DDBJ databases">
        <title>Microvirga terrae sp. nov., isolated from soil.</title>
        <authorList>
            <person name="Kim K.H."/>
            <person name="Seo Y.L."/>
            <person name="Kim J.M."/>
            <person name="Lee J.K."/>
            <person name="Han D.M."/>
            <person name="Jeon C.O."/>
        </authorList>
    </citation>
    <scope>NUCLEOTIDE SEQUENCE</scope>
    <source>
        <strain evidence="2">R24</strain>
    </source>
</reference>
<protein>
    <submittedName>
        <fullName evidence="2">Uncharacterized protein</fullName>
    </submittedName>
</protein>
<keyword evidence="1" id="KW-0472">Membrane</keyword>
<dbReference type="EMBL" id="CP102845">
    <property type="protein sequence ID" value="UVF17791.1"/>
    <property type="molecule type" value="Genomic_DNA"/>
</dbReference>
<keyword evidence="3" id="KW-1185">Reference proteome</keyword>
<keyword evidence="1" id="KW-1133">Transmembrane helix</keyword>
<name>A0ABY5RKQ1_9HYPH</name>
<evidence type="ECO:0000256" key="1">
    <source>
        <dbReference type="SAM" id="Phobius"/>
    </source>
</evidence>
<proteinExistence type="predicted"/>
<gene>
    <name evidence="2" type="ORF">HPT29_014770</name>
</gene>